<dbReference type="InterPro" id="IPR018016">
    <property type="entry name" value="Nucleoside_phosphorylase_CS"/>
</dbReference>
<dbReference type="EMBL" id="VSSQ01035055">
    <property type="protein sequence ID" value="MPM87175.1"/>
    <property type="molecule type" value="Genomic_DNA"/>
</dbReference>
<sequence>MSENTLQHHIQCREGDVAKYVLLPGSPERALKIAQHLDEFHEVARHREYAIFTGKKDGIDITVSSTGMGCPSTAICVEELGKIGADTFIRVGSAGGMQEEIHSGSIVIYTAAWRDDGTSAIYIPLNYPAVADRHVVAALEKGAQQLNIQAHVGLGASGDAFYAKKPAGSTEMKHDANILAGEMEASALFVVSALRGWRAGCIVAIDGNIYLNEKKKLGTEHLFREAEETEILIALEAVKILYEQDKAKS</sequence>
<keyword evidence="3 5" id="KW-0808">Transferase</keyword>
<evidence type="ECO:0000256" key="2">
    <source>
        <dbReference type="ARBA" id="ARBA00022676"/>
    </source>
</evidence>
<comment type="caution">
    <text evidence="5">The sequence shown here is derived from an EMBL/GenBank/DDBJ whole genome shotgun (WGS) entry which is preliminary data.</text>
</comment>
<dbReference type="AlphaFoldDB" id="A0A645DD93"/>
<evidence type="ECO:0000259" key="4">
    <source>
        <dbReference type="Pfam" id="PF01048"/>
    </source>
</evidence>
<evidence type="ECO:0000256" key="3">
    <source>
        <dbReference type="ARBA" id="ARBA00022679"/>
    </source>
</evidence>
<feature type="domain" description="Nucleoside phosphorylase" evidence="4">
    <location>
        <begin position="19"/>
        <end position="211"/>
    </location>
</feature>
<dbReference type="GO" id="GO:0009164">
    <property type="term" value="P:nucleoside catabolic process"/>
    <property type="evidence" value="ECO:0007669"/>
    <property type="project" value="UniProtKB-ARBA"/>
</dbReference>
<dbReference type="PANTHER" id="PTHR43691:SF13">
    <property type="entry name" value="URIDINE PHOSPHORYLASE"/>
    <property type="match status" value="1"/>
</dbReference>
<evidence type="ECO:0000256" key="1">
    <source>
        <dbReference type="ARBA" id="ARBA00010456"/>
    </source>
</evidence>
<dbReference type="SUPFAM" id="SSF53167">
    <property type="entry name" value="Purine and uridine phosphorylases"/>
    <property type="match status" value="1"/>
</dbReference>
<reference evidence="5" key="1">
    <citation type="submission" date="2019-08" db="EMBL/GenBank/DDBJ databases">
        <authorList>
            <person name="Kucharzyk K."/>
            <person name="Murdoch R.W."/>
            <person name="Higgins S."/>
            <person name="Loffler F."/>
        </authorList>
    </citation>
    <scope>NUCLEOTIDE SEQUENCE</scope>
</reference>
<dbReference type="PROSITE" id="PS01232">
    <property type="entry name" value="PNP_UDP_1"/>
    <property type="match status" value="1"/>
</dbReference>
<dbReference type="InterPro" id="IPR000845">
    <property type="entry name" value="Nucleoside_phosphorylase_d"/>
</dbReference>
<gene>
    <name evidence="5" type="primary">udp_20</name>
    <name evidence="5" type="ORF">SDC9_134269</name>
</gene>
<evidence type="ECO:0000313" key="5">
    <source>
        <dbReference type="EMBL" id="MPM87175.1"/>
    </source>
</evidence>
<dbReference type="InterPro" id="IPR035994">
    <property type="entry name" value="Nucleoside_phosphorylase_sf"/>
</dbReference>
<dbReference type="Pfam" id="PF01048">
    <property type="entry name" value="PNP_UDP_1"/>
    <property type="match status" value="1"/>
</dbReference>
<dbReference type="CDD" id="cd17767">
    <property type="entry name" value="UP_EcUdp-like"/>
    <property type="match status" value="1"/>
</dbReference>
<organism evidence="5">
    <name type="scientific">bioreactor metagenome</name>
    <dbReference type="NCBI Taxonomy" id="1076179"/>
    <lineage>
        <taxon>unclassified sequences</taxon>
        <taxon>metagenomes</taxon>
        <taxon>ecological metagenomes</taxon>
    </lineage>
</organism>
<protein>
    <submittedName>
        <fullName evidence="5">Uridine phosphorylase</fullName>
        <ecNumber evidence="5">2.4.2.3</ecNumber>
    </submittedName>
</protein>
<dbReference type="GO" id="GO:0005829">
    <property type="term" value="C:cytosol"/>
    <property type="evidence" value="ECO:0007669"/>
    <property type="project" value="TreeGrafter"/>
</dbReference>
<name>A0A645DD93_9ZZZZ</name>
<dbReference type="GO" id="GO:0004850">
    <property type="term" value="F:uridine phosphorylase activity"/>
    <property type="evidence" value="ECO:0007669"/>
    <property type="project" value="UniProtKB-EC"/>
</dbReference>
<keyword evidence="2 5" id="KW-0328">Glycosyltransferase</keyword>
<proteinExistence type="inferred from homology"/>
<dbReference type="PANTHER" id="PTHR43691">
    <property type="entry name" value="URIDINE PHOSPHORYLASE"/>
    <property type="match status" value="1"/>
</dbReference>
<comment type="similarity">
    <text evidence="1">Belongs to the PNP/UDP phosphorylase family.</text>
</comment>
<accession>A0A645DD93</accession>
<dbReference type="Gene3D" id="3.40.50.1580">
    <property type="entry name" value="Nucleoside phosphorylase domain"/>
    <property type="match status" value="1"/>
</dbReference>
<dbReference type="EC" id="2.4.2.3" evidence="5"/>